<reference evidence="1 2" key="1">
    <citation type="journal article" date="2007" name="Nat. Biotechnol.">
        <title>Genome sequence and identification of candidate vaccine antigens from the animal pathogen Dichelobacter nodosus.</title>
        <authorList>
            <person name="Myers G.S."/>
            <person name="Parker D."/>
            <person name="Al-Hasani K."/>
            <person name="Kennan R.M."/>
            <person name="Seemann T."/>
            <person name="Ren Q."/>
            <person name="Badger J.H."/>
            <person name="Selengut J.D."/>
            <person name="Deboy R.T."/>
            <person name="Tettelin H."/>
            <person name="Boyce J.D."/>
            <person name="McCarl V.P."/>
            <person name="Han X."/>
            <person name="Nelson W.C."/>
            <person name="Madupu R."/>
            <person name="Mohamoud Y."/>
            <person name="Holley T."/>
            <person name="Fedorova N."/>
            <person name="Khouri H."/>
            <person name="Bottomley S.P."/>
            <person name="Whittington R.J."/>
            <person name="Adler B."/>
            <person name="Songer J.G."/>
            <person name="Rood J.I."/>
            <person name="Paulsen I.T."/>
        </authorList>
    </citation>
    <scope>NUCLEOTIDE SEQUENCE [LARGE SCALE GENOMIC DNA]</scope>
    <source>
        <strain evidence="1 2">VCS1703A</strain>
    </source>
</reference>
<accession>A5EVH8</accession>
<dbReference type="EMBL" id="CP000513">
    <property type="protein sequence ID" value="ABQ14179.1"/>
    <property type="molecule type" value="Genomic_DNA"/>
</dbReference>
<dbReference type="OrthoDB" id="10017776at2"/>
<dbReference type="AlphaFoldDB" id="A5EVH8"/>
<organism evidence="1 2">
    <name type="scientific">Dichelobacter nodosus (strain VCS1703A)</name>
    <dbReference type="NCBI Taxonomy" id="246195"/>
    <lineage>
        <taxon>Bacteria</taxon>
        <taxon>Pseudomonadati</taxon>
        <taxon>Pseudomonadota</taxon>
        <taxon>Gammaproteobacteria</taxon>
        <taxon>Cardiobacteriales</taxon>
        <taxon>Cardiobacteriaceae</taxon>
        <taxon>Dichelobacter</taxon>
    </lineage>
</organism>
<dbReference type="STRING" id="246195.DNO_0566"/>
<sequence>MDNVLTPTAAQKTAWQLLGYRRWIERKAVRIAAQSARREQSSLQTTAAILRQSFAAEQTPKNVSKVELPSSQTITENPQTTTTASVFHAANGALYAVPSMTVLAANDSHFLWILPTLWWQNARWRLFADALEMQLWQQALSVCGLQKEAAAFSDFDTLTLPKPQPMAIPEFAERKKLWIGTREYWQKIVSTAAATDIYCPHPAILLRKPEQKYQLWQTFIHLSHCG</sequence>
<protein>
    <submittedName>
        <fullName evidence="1">Uncharacterized protein</fullName>
    </submittedName>
</protein>
<gene>
    <name evidence="1" type="ordered locus">DNO_0566</name>
</gene>
<keyword evidence="2" id="KW-1185">Reference proteome</keyword>
<dbReference type="RefSeq" id="WP_012030900.1">
    <property type="nucleotide sequence ID" value="NC_009446.1"/>
</dbReference>
<evidence type="ECO:0000313" key="2">
    <source>
        <dbReference type="Proteomes" id="UP000000248"/>
    </source>
</evidence>
<dbReference type="Proteomes" id="UP000000248">
    <property type="component" value="Chromosome"/>
</dbReference>
<evidence type="ECO:0000313" key="1">
    <source>
        <dbReference type="EMBL" id="ABQ14179.1"/>
    </source>
</evidence>
<name>A5EVH8_DICNV</name>
<dbReference type="KEGG" id="dno:DNO_0566"/>
<dbReference type="HOGENOM" id="CLU_1223152_0_0_6"/>
<proteinExistence type="predicted"/>